<evidence type="ECO:0000256" key="3">
    <source>
        <dbReference type="ARBA" id="ARBA00022692"/>
    </source>
</evidence>
<organism evidence="7 8">
    <name type="scientific">Leeuwenhoekiella nanhaiensis</name>
    <dbReference type="NCBI Taxonomy" id="1655491"/>
    <lineage>
        <taxon>Bacteria</taxon>
        <taxon>Pseudomonadati</taxon>
        <taxon>Bacteroidota</taxon>
        <taxon>Flavobacteriia</taxon>
        <taxon>Flavobacteriales</taxon>
        <taxon>Flavobacteriaceae</taxon>
        <taxon>Leeuwenhoekiella</taxon>
    </lineage>
</organism>
<keyword evidence="8" id="KW-1185">Reference proteome</keyword>
<gene>
    <name evidence="7" type="ORF">CJ305_17595</name>
</gene>
<keyword evidence="3 6" id="KW-0812">Transmembrane</keyword>
<dbReference type="GO" id="GO:0022857">
    <property type="term" value="F:transmembrane transporter activity"/>
    <property type="evidence" value="ECO:0007669"/>
    <property type="project" value="InterPro"/>
</dbReference>
<feature type="transmembrane region" description="Helical" evidence="6">
    <location>
        <begin position="380"/>
        <end position="399"/>
    </location>
</feature>
<keyword evidence="2" id="KW-1003">Cell membrane</keyword>
<feature type="transmembrane region" description="Helical" evidence="6">
    <location>
        <begin position="80"/>
        <end position="100"/>
    </location>
</feature>
<accession>A0A2G1VMF1</accession>
<sequence>MKEYKKNSLSLTGAVSLGTGVMIGAGIFALLGQVAELSGQWFPIAFLVGAIISGFSAYSYIKLSNAYPSAGGIATYLKKIYGKGALTASGALLMAFSMVINESLVARTFGSYTLQLFDVGDNSVWVPILGVVLLITAFLINISGNNIIGKSSLVMAILKIGGISIFAIGGLWAAGFSFSEVVPSSSLSEYSVSSYLGALALSILAYKGFTTITNSGSEIVNPNKNVGRAIIISLAICTLIYLLVAFAVSSNLSIAEIIQAKDYSLAEASKPAFGKYGLWFTVGIAIVATISGVIASVFAVSRMTAMLTDMDLIPHNHFGMPGGIQKHMLVYTVVSAITLTVLFDLTRIASLGAILYLVMDIGIHWGILKNLRKEIEANAAIVITAIVLDIIVLGAFLWIKISSDLLVVIVALVLTILVFTGEKWFLKKINNT</sequence>
<proteinExistence type="predicted"/>
<dbReference type="Pfam" id="PF13520">
    <property type="entry name" value="AA_permease_2"/>
    <property type="match status" value="1"/>
</dbReference>
<comment type="subcellular location">
    <subcellularLocation>
        <location evidence="1">Cell membrane</location>
        <topology evidence="1">Multi-pass membrane protein</topology>
    </subcellularLocation>
</comment>
<dbReference type="PIRSF" id="PIRSF006060">
    <property type="entry name" value="AA_transporter"/>
    <property type="match status" value="1"/>
</dbReference>
<dbReference type="GO" id="GO:0005886">
    <property type="term" value="C:plasma membrane"/>
    <property type="evidence" value="ECO:0007669"/>
    <property type="project" value="UniProtKB-SubCell"/>
</dbReference>
<dbReference type="AlphaFoldDB" id="A0A2G1VMF1"/>
<feature type="transmembrane region" description="Helical" evidence="6">
    <location>
        <begin position="190"/>
        <end position="209"/>
    </location>
</feature>
<dbReference type="OrthoDB" id="9810109at2"/>
<reference evidence="7 8" key="1">
    <citation type="submission" date="2017-08" db="EMBL/GenBank/DDBJ databases">
        <title>The whole genome shortgun sequences of strain Leeuwenhoekiella nanhaiensis G18 from the South China Sea.</title>
        <authorList>
            <person name="Liu Q."/>
        </authorList>
    </citation>
    <scope>NUCLEOTIDE SEQUENCE [LARGE SCALE GENOMIC DNA]</scope>
    <source>
        <strain evidence="7 8">G18</strain>
    </source>
</reference>
<feature type="transmembrane region" description="Helical" evidence="6">
    <location>
        <begin position="328"/>
        <end position="345"/>
    </location>
</feature>
<feature type="transmembrane region" description="Helical" evidence="6">
    <location>
        <begin position="156"/>
        <end position="178"/>
    </location>
</feature>
<evidence type="ECO:0000256" key="2">
    <source>
        <dbReference type="ARBA" id="ARBA00022475"/>
    </source>
</evidence>
<feature type="transmembrane region" description="Helical" evidence="6">
    <location>
        <begin position="405"/>
        <end position="426"/>
    </location>
</feature>
<keyword evidence="5 6" id="KW-0472">Membrane</keyword>
<evidence type="ECO:0000256" key="4">
    <source>
        <dbReference type="ARBA" id="ARBA00022989"/>
    </source>
</evidence>
<dbReference type="InterPro" id="IPR050367">
    <property type="entry name" value="APC_superfamily"/>
</dbReference>
<dbReference type="EMBL" id="NQXA01000024">
    <property type="protein sequence ID" value="PHQ27941.1"/>
    <property type="molecule type" value="Genomic_DNA"/>
</dbReference>
<evidence type="ECO:0000256" key="6">
    <source>
        <dbReference type="SAM" id="Phobius"/>
    </source>
</evidence>
<feature type="transmembrane region" description="Helical" evidence="6">
    <location>
        <begin position="278"/>
        <end position="300"/>
    </location>
</feature>
<protein>
    <submittedName>
        <fullName evidence="7">Amino acid permease</fullName>
    </submittedName>
</protein>
<comment type="caution">
    <text evidence="7">The sequence shown here is derived from an EMBL/GenBank/DDBJ whole genome shotgun (WGS) entry which is preliminary data.</text>
</comment>
<feature type="transmembrane region" description="Helical" evidence="6">
    <location>
        <begin position="12"/>
        <end position="35"/>
    </location>
</feature>
<dbReference type="Proteomes" id="UP000229433">
    <property type="component" value="Unassembled WGS sequence"/>
</dbReference>
<evidence type="ECO:0000256" key="1">
    <source>
        <dbReference type="ARBA" id="ARBA00004651"/>
    </source>
</evidence>
<evidence type="ECO:0000256" key="5">
    <source>
        <dbReference type="ARBA" id="ARBA00023136"/>
    </source>
</evidence>
<name>A0A2G1VMF1_9FLAO</name>
<feature type="transmembrane region" description="Helical" evidence="6">
    <location>
        <begin position="124"/>
        <end position="144"/>
    </location>
</feature>
<dbReference type="Gene3D" id="1.20.1740.10">
    <property type="entry name" value="Amino acid/polyamine transporter I"/>
    <property type="match status" value="1"/>
</dbReference>
<evidence type="ECO:0000313" key="7">
    <source>
        <dbReference type="EMBL" id="PHQ27941.1"/>
    </source>
</evidence>
<dbReference type="InterPro" id="IPR002293">
    <property type="entry name" value="AA/rel_permease1"/>
</dbReference>
<dbReference type="PANTHER" id="PTHR42770">
    <property type="entry name" value="AMINO ACID TRANSPORTER-RELATED"/>
    <property type="match status" value="1"/>
</dbReference>
<evidence type="ECO:0000313" key="8">
    <source>
        <dbReference type="Proteomes" id="UP000229433"/>
    </source>
</evidence>
<feature type="transmembrane region" description="Helical" evidence="6">
    <location>
        <begin position="351"/>
        <end position="368"/>
    </location>
</feature>
<feature type="transmembrane region" description="Helical" evidence="6">
    <location>
        <begin position="41"/>
        <end position="60"/>
    </location>
</feature>
<feature type="transmembrane region" description="Helical" evidence="6">
    <location>
        <begin position="230"/>
        <end position="258"/>
    </location>
</feature>
<dbReference type="RefSeq" id="WP_099647615.1">
    <property type="nucleotide sequence ID" value="NZ_KZ319304.1"/>
</dbReference>
<keyword evidence="4 6" id="KW-1133">Transmembrane helix</keyword>
<dbReference type="PANTHER" id="PTHR42770:SF11">
    <property type="entry name" value="INNER MEMBRANE TRANSPORT PROTEIN YBAT"/>
    <property type="match status" value="1"/>
</dbReference>